<keyword evidence="9" id="KW-0328">Glycosyltransferase</keyword>
<keyword evidence="11" id="KW-0750">Starch biosynthesis</keyword>
<keyword evidence="16" id="KW-1185">Reference proteome</keyword>
<evidence type="ECO:0000313" key="16">
    <source>
        <dbReference type="Proteomes" id="UP000075243"/>
    </source>
</evidence>
<comment type="catalytic activity">
    <reaction evidence="1">
        <text>[(1-&gt;4)-alpha-D-glucosyl](n) + ADP-alpha-D-glucose = [(1-&gt;4)-alpha-D-glucosyl](n+1) + ADP + H(+)</text>
        <dbReference type="Rhea" id="RHEA:18189"/>
        <dbReference type="Rhea" id="RHEA-COMP:9584"/>
        <dbReference type="Rhea" id="RHEA-COMP:9587"/>
        <dbReference type="ChEBI" id="CHEBI:15378"/>
        <dbReference type="ChEBI" id="CHEBI:15444"/>
        <dbReference type="ChEBI" id="CHEBI:57498"/>
        <dbReference type="ChEBI" id="CHEBI:456216"/>
        <dbReference type="EC" id="2.4.1.21"/>
    </reaction>
</comment>
<dbReference type="Gramene" id="C.cajan_30666.t">
    <property type="protein sequence ID" value="C.cajan_30666.t"/>
    <property type="gene ID" value="C.cajan_30666"/>
</dbReference>
<evidence type="ECO:0000259" key="14">
    <source>
        <dbReference type="Pfam" id="PF08323"/>
    </source>
</evidence>
<dbReference type="STRING" id="3821.A0A151RZN5"/>
<evidence type="ECO:0000256" key="2">
    <source>
        <dbReference type="ARBA" id="ARBA00004229"/>
    </source>
</evidence>
<dbReference type="GO" id="GO:0010021">
    <property type="term" value="P:amylopectin biosynthetic process"/>
    <property type="evidence" value="ECO:0007669"/>
    <property type="project" value="UniProtKB-ARBA"/>
</dbReference>
<keyword evidence="12" id="KW-0809">Transit peptide</keyword>
<dbReference type="GO" id="GO:0004373">
    <property type="term" value="F:alpha-1,4-glucan glucosyltransferase (UDP-glucose donor) activity"/>
    <property type="evidence" value="ECO:0007669"/>
    <property type="project" value="InterPro"/>
</dbReference>
<evidence type="ECO:0000256" key="6">
    <source>
        <dbReference type="ARBA" id="ARBA00012588"/>
    </source>
</evidence>
<protein>
    <recommendedName>
        <fullName evidence="6">starch synthase</fullName>
        <ecNumber evidence="6">2.4.1.21</ecNumber>
    </recommendedName>
</protein>
<dbReference type="GO" id="GO:0009501">
    <property type="term" value="C:amyloplast"/>
    <property type="evidence" value="ECO:0007669"/>
    <property type="project" value="UniProtKB-SubCell"/>
</dbReference>
<keyword evidence="7" id="KW-0150">Chloroplast</keyword>
<proteinExistence type="inferred from homology"/>
<organism evidence="15 16">
    <name type="scientific">Cajanus cajan</name>
    <name type="common">Pigeon pea</name>
    <name type="synonym">Cajanus indicus</name>
    <dbReference type="NCBI Taxonomy" id="3821"/>
    <lineage>
        <taxon>Eukaryota</taxon>
        <taxon>Viridiplantae</taxon>
        <taxon>Streptophyta</taxon>
        <taxon>Embryophyta</taxon>
        <taxon>Tracheophyta</taxon>
        <taxon>Spermatophyta</taxon>
        <taxon>Magnoliopsida</taxon>
        <taxon>eudicotyledons</taxon>
        <taxon>Gunneridae</taxon>
        <taxon>Pentapetalae</taxon>
        <taxon>rosids</taxon>
        <taxon>fabids</taxon>
        <taxon>Fabales</taxon>
        <taxon>Fabaceae</taxon>
        <taxon>Papilionoideae</taxon>
        <taxon>50 kb inversion clade</taxon>
        <taxon>NPAAA clade</taxon>
        <taxon>indigoferoid/millettioid clade</taxon>
        <taxon>Phaseoleae</taxon>
        <taxon>Cajanus</taxon>
    </lineage>
</organism>
<dbReference type="OrthoDB" id="512920at2759"/>
<dbReference type="FunFam" id="3.40.50.2000:FF:000048">
    <property type="entry name" value="Starch synthase, chloroplastic/amyloplastic"/>
    <property type="match status" value="1"/>
</dbReference>
<evidence type="ECO:0000256" key="9">
    <source>
        <dbReference type="ARBA" id="ARBA00022676"/>
    </source>
</evidence>
<dbReference type="Pfam" id="PF13692">
    <property type="entry name" value="Glyco_trans_1_4"/>
    <property type="match status" value="1"/>
</dbReference>
<feature type="domain" description="Starch synthase catalytic" evidence="14">
    <location>
        <begin position="145"/>
        <end position="403"/>
    </location>
</feature>
<evidence type="ECO:0000313" key="15">
    <source>
        <dbReference type="EMBL" id="KYP48025.1"/>
    </source>
</evidence>
<evidence type="ECO:0000256" key="13">
    <source>
        <dbReference type="ARBA" id="ARBA00023234"/>
    </source>
</evidence>
<comment type="subcellular location">
    <subcellularLocation>
        <location evidence="3">Plastid</location>
        <location evidence="3">Amyloplast</location>
    </subcellularLocation>
    <subcellularLocation>
        <location evidence="2">Plastid</location>
        <location evidence="2">Chloroplast</location>
    </subcellularLocation>
</comment>
<dbReference type="UniPathway" id="UPA00152"/>
<evidence type="ECO:0000256" key="7">
    <source>
        <dbReference type="ARBA" id="ARBA00022528"/>
    </source>
</evidence>
<evidence type="ECO:0000256" key="8">
    <source>
        <dbReference type="ARBA" id="ARBA00022640"/>
    </source>
</evidence>
<evidence type="ECO:0000256" key="4">
    <source>
        <dbReference type="ARBA" id="ARBA00004727"/>
    </source>
</evidence>
<evidence type="ECO:0000256" key="11">
    <source>
        <dbReference type="ARBA" id="ARBA00022922"/>
    </source>
</evidence>
<evidence type="ECO:0000256" key="3">
    <source>
        <dbReference type="ARBA" id="ARBA00004602"/>
    </source>
</evidence>
<dbReference type="SUPFAM" id="SSF53756">
    <property type="entry name" value="UDP-Glycosyltransferase/glycogen phosphorylase"/>
    <property type="match status" value="1"/>
</dbReference>
<name>A0A151RZN5_CAJCA</name>
<dbReference type="Proteomes" id="UP000075243">
    <property type="component" value="Unassembled WGS sequence"/>
</dbReference>
<dbReference type="OMA" id="TWCPWYM"/>
<dbReference type="InterPro" id="IPR013534">
    <property type="entry name" value="Starch_synth_cat_dom"/>
</dbReference>
<evidence type="ECO:0000256" key="10">
    <source>
        <dbReference type="ARBA" id="ARBA00022679"/>
    </source>
</evidence>
<dbReference type="GO" id="GO:0009011">
    <property type="term" value="F:alpha-1,4-glucan glucosyltransferase (ADP-glucose donor) activity"/>
    <property type="evidence" value="ECO:0007669"/>
    <property type="project" value="UniProtKB-EC"/>
</dbReference>
<sequence>MDSLKLLPLLHLHPRAPSSLSPQAYSNSPTFLSLLRGKTRTFKLRSLPSNLQGGAAASPDGPFAFEDELSRQKDDRALVLARETDDFGYLVGFRLLPDSGLEELMRVSQAGDTAKVDSISSGDEVMKLEIEGIDGEGAETRVLQNIVFVTAEAAPYSKTGGLADVCGSLPKALAARGHRVMVVTPRYIHGTSEDDKFAAAVDLDRPTKLFCFEGVQEVGFYHEFREGVDWVFVDHPSFHRPGNPYGDKFGTFGDNQFRFTLLCHAACEAPLVLPLGGFTYGENCLFLVNDWHASLVPVLLAAKYRPHGVYKDARSILVIHNIAHQGVEPAITYSNLGLPSEWYGAMGWVFPTWARTHALDTGEAVNFLKGAIVTADRIVTVSKGYSWEITTSEGGCGLHELLSSRKSILNGITNGIDVTEWDPSCDKHIACNYSADDLSGKVECKISLQEELGLPVRPDCPLIGFIGRLDYQKGIDLIRWAMPELMEADVQFVMLGSGNPIYEDWMRAMESAYKDKFRGWVGFNVPISHKITAGCDILLMPSAFEPCGLNQLYAMRYGTIPVVHETGGLRDTVHNFNPYTEDSNAESTGWTFSPLTKESMLAALRYAIQTYNEHKGSWEGLMKRGMTKDYTWVNAATQYEEVINWAFTDPPYC</sequence>
<evidence type="ECO:0000256" key="1">
    <source>
        <dbReference type="ARBA" id="ARBA00001478"/>
    </source>
</evidence>
<accession>A0A151RZN5</accession>
<dbReference type="GO" id="GO:0019252">
    <property type="term" value="P:starch biosynthetic process"/>
    <property type="evidence" value="ECO:0007669"/>
    <property type="project" value="UniProtKB-UniPathway"/>
</dbReference>
<keyword evidence="10" id="KW-0808">Transferase</keyword>
<dbReference type="GO" id="GO:0009507">
    <property type="term" value="C:chloroplast"/>
    <property type="evidence" value="ECO:0007669"/>
    <property type="project" value="UniProtKB-SubCell"/>
</dbReference>
<dbReference type="CDD" id="cd03791">
    <property type="entry name" value="GT5_Glycogen_synthase_DULL1-like"/>
    <property type="match status" value="1"/>
</dbReference>
<dbReference type="NCBIfam" id="TIGR02095">
    <property type="entry name" value="glgA"/>
    <property type="match status" value="1"/>
</dbReference>
<dbReference type="HAMAP" id="MF_00484">
    <property type="entry name" value="Glycogen_synth"/>
    <property type="match status" value="1"/>
</dbReference>
<reference evidence="15" key="1">
    <citation type="journal article" date="2012" name="Nat. Biotechnol.">
        <title>Draft genome sequence of pigeonpea (Cajanus cajan), an orphan legume crop of resource-poor farmers.</title>
        <authorList>
            <person name="Varshney R.K."/>
            <person name="Chen W."/>
            <person name="Li Y."/>
            <person name="Bharti A.K."/>
            <person name="Saxena R.K."/>
            <person name="Schlueter J.A."/>
            <person name="Donoghue M.T."/>
            <person name="Azam S."/>
            <person name="Fan G."/>
            <person name="Whaley A.M."/>
            <person name="Farmer A.D."/>
            <person name="Sheridan J."/>
            <person name="Iwata A."/>
            <person name="Tuteja R."/>
            <person name="Penmetsa R.V."/>
            <person name="Wu W."/>
            <person name="Upadhyaya H.D."/>
            <person name="Yang S.P."/>
            <person name="Shah T."/>
            <person name="Saxena K.B."/>
            <person name="Michael T."/>
            <person name="McCombie W.R."/>
            <person name="Yang B."/>
            <person name="Zhang G."/>
            <person name="Yang H."/>
            <person name="Wang J."/>
            <person name="Spillane C."/>
            <person name="Cook D.R."/>
            <person name="May G.D."/>
            <person name="Xu X."/>
            <person name="Jackson S.A."/>
        </authorList>
    </citation>
    <scope>NUCLEOTIDE SEQUENCE [LARGE SCALE GENOMIC DNA]</scope>
</reference>
<comment type="similarity">
    <text evidence="5">Belongs to the glycosyltransferase 1 family. Bacterial/plant glycogen synthase subfamily.</text>
</comment>
<dbReference type="EC" id="2.4.1.21" evidence="6"/>
<dbReference type="AlphaFoldDB" id="A0A151RZN5"/>
<dbReference type="PANTHER" id="PTHR45825">
    <property type="entry name" value="GRANULE-BOUND STARCH SYNTHASE 1, CHLOROPLASTIC/AMYLOPLASTIC"/>
    <property type="match status" value="1"/>
</dbReference>
<gene>
    <name evidence="15" type="ORF">KK1_030316</name>
</gene>
<keyword evidence="13" id="KW-0035">Amyloplast</keyword>
<dbReference type="InterPro" id="IPR011835">
    <property type="entry name" value="GS/SS"/>
</dbReference>
<comment type="pathway">
    <text evidence="4">Glycan biosynthesis; starch biosynthesis.</text>
</comment>
<dbReference type="EMBL" id="KQ483510">
    <property type="protein sequence ID" value="KYP48025.1"/>
    <property type="molecule type" value="Genomic_DNA"/>
</dbReference>
<evidence type="ECO:0000256" key="12">
    <source>
        <dbReference type="ARBA" id="ARBA00022946"/>
    </source>
</evidence>
<dbReference type="PANTHER" id="PTHR45825:SF11">
    <property type="entry name" value="ALPHA AMYLASE DOMAIN-CONTAINING PROTEIN"/>
    <property type="match status" value="1"/>
</dbReference>
<dbReference type="Pfam" id="PF08323">
    <property type="entry name" value="Glyco_transf_5"/>
    <property type="match status" value="1"/>
</dbReference>
<keyword evidence="8" id="KW-0934">Plastid</keyword>
<dbReference type="Gene3D" id="3.40.50.2000">
    <property type="entry name" value="Glycogen Phosphorylase B"/>
    <property type="match status" value="2"/>
</dbReference>
<evidence type="ECO:0000256" key="5">
    <source>
        <dbReference type="ARBA" id="ARBA00010281"/>
    </source>
</evidence>